<keyword evidence="8" id="KW-0408">Iron</keyword>
<feature type="transmembrane region" description="Helical" evidence="13">
    <location>
        <begin position="41"/>
        <end position="61"/>
    </location>
</feature>
<accession>A0ABT3GEC8</accession>
<dbReference type="EC" id="1.14.19.-" evidence="15"/>
<dbReference type="PRINTS" id="PR00075">
    <property type="entry name" value="FACDDSATRASE"/>
</dbReference>
<evidence type="ECO:0000256" key="4">
    <source>
        <dbReference type="ARBA" id="ARBA00022692"/>
    </source>
</evidence>
<dbReference type="PANTHER" id="PTHR11351:SF31">
    <property type="entry name" value="DESATURASE 1, ISOFORM A-RELATED"/>
    <property type="match status" value="1"/>
</dbReference>
<evidence type="ECO:0000256" key="2">
    <source>
        <dbReference type="ARBA" id="ARBA00008749"/>
    </source>
</evidence>
<keyword evidence="5" id="KW-0276">Fatty acid metabolism</keyword>
<proteinExistence type="inferred from homology"/>
<protein>
    <submittedName>
        <fullName evidence="15">Fatty acid desaturase</fullName>
        <ecNumber evidence="15">1.14.19.-</ecNumber>
    </submittedName>
</protein>
<evidence type="ECO:0000256" key="10">
    <source>
        <dbReference type="ARBA" id="ARBA00023136"/>
    </source>
</evidence>
<keyword evidence="16" id="KW-1185">Reference proteome</keyword>
<comment type="subcellular location">
    <subcellularLocation>
        <location evidence="1">Membrane</location>
        <topology evidence="1">Multi-pass membrane protein</topology>
    </subcellularLocation>
</comment>
<organism evidence="15 16">
    <name type="scientific">Luteolibacter arcticus</name>
    <dbReference type="NCBI Taxonomy" id="1581411"/>
    <lineage>
        <taxon>Bacteria</taxon>
        <taxon>Pseudomonadati</taxon>
        <taxon>Verrucomicrobiota</taxon>
        <taxon>Verrucomicrobiia</taxon>
        <taxon>Verrucomicrobiales</taxon>
        <taxon>Verrucomicrobiaceae</taxon>
        <taxon>Luteolibacter</taxon>
    </lineage>
</organism>
<feature type="domain" description="Fatty acid desaturase" evidence="14">
    <location>
        <begin position="45"/>
        <end position="256"/>
    </location>
</feature>
<evidence type="ECO:0000259" key="14">
    <source>
        <dbReference type="Pfam" id="PF00487"/>
    </source>
</evidence>
<evidence type="ECO:0000313" key="16">
    <source>
        <dbReference type="Proteomes" id="UP001320876"/>
    </source>
</evidence>
<keyword evidence="9" id="KW-0443">Lipid metabolism</keyword>
<dbReference type="InterPro" id="IPR015876">
    <property type="entry name" value="Acyl-CoA_DS"/>
</dbReference>
<evidence type="ECO:0000256" key="3">
    <source>
        <dbReference type="ARBA" id="ARBA00022516"/>
    </source>
</evidence>
<comment type="similarity">
    <text evidence="2">Belongs to the fatty acid desaturase type 2 family.</text>
</comment>
<keyword evidence="12" id="KW-0175">Coiled coil</keyword>
<evidence type="ECO:0000256" key="13">
    <source>
        <dbReference type="SAM" id="Phobius"/>
    </source>
</evidence>
<evidence type="ECO:0000313" key="15">
    <source>
        <dbReference type="EMBL" id="MCW1921968.1"/>
    </source>
</evidence>
<dbReference type="CDD" id="cd03505">
    <property type="entry name" value="Delta9-FADS-like"/>
    <property type="match status" value="1"/>
</dbReference>
<sequence length="375" mass="42925">MKLSIPSGRVDWINTGFLGTITLLAIVAAPIFLWHYDGGPLLWSLFAFYCIATGMSITLGYHRLFSHLSFKAKWPVKLFTLVFGACAFENSALNWCSDHRRHHKHTDHDDDPYDISKGFFWAHVGWILFKTLPEPPLDNVNDLRKDKLVMWQHRWDKLIALVVGLLLPAVIGYFFAGGAIGALAGFLIVGVLRVFCVQQCTFFINSLCHTIGRQPYSTRCSARDSFVMSLVTFGEGYHNYHHEFQHDYRNGVKPWNFDPTKWAIWGLSKIGLTSELRRVPATKVLLAEMAEARRRANQELERLQAEGDHPLRDKALEAMNALIERLSANYHELEKAMADRVDLSRNALRRWSKETREMLQHLSEIRRGRMVSAGA</sequence>
<evidence type="ECO:0000256" key="7">
    <source>
        <dbReference type="ARBA" id="ARBA00023002"/>
    </source>
</evidence>
<keyword evidence="7 15" id="KW-0560">Oxidoreductase</keyword>
<evidence type="ECO:0000256" key="11">
    <source>
        <dbReference type="ARBA" id="ARBA00023160"/>
    </source>
</evidence>
<name>A0ABT3GEC8_9BACT</name>
<dbReference type="EMBL" id="JAPDDT010000002">
    <property type="protein sequence ID" value="MCW1921968.1"/>
    <property type="molecule type" value="Genomic_DNA"/>
</dbReference>
<dbReference type="Proteomes" id="UP001320876">
    <property type="component" value="Unassembled WGS sequence"/>
</dbReference>
<evidence type="ECO:0000256" key="1">
    <source>
        <dbReference type="ARBA" id="ARBA00004141"/>
    </source>
</evidence>
<feature type="transmembrane region" description="Helical" evidence="13">
    <location>
        <begin position="158"/>
        <end position="176"/>
    </location>
</feature>
<feature type="coiled-coil region" evidence="12">
    <location>
        <begin position="286"/>
        <end position="336"/>
    </location>
</feature>
<keyword evidence="4 13" id="KW-0812">Transmembrane</keyword>
<comment type="caution">
    <text evidence="15">The sequence shown here is derived from an EMBL/GenBank/DDBJ whole genome shotgun (WGS) entry which is preliminary data.</text>
</comment>
<dbReference type="PANTHER" id="PTHR11351">
    <property type="entry name" value="ACYL-COA DESATURASE"/>
    <property type="match status" value="1"/>
</dbReference>
<evidence type="ECO:0000256" key="5">
    <source>
        <dbReference type="ARBA" id="ARBA00022832"/>
    </source>
</evidence>
<evidence type="ECO:0000256" key="9">
    <source>
        <dbReference type="ARBA" id="ARBA00023098"/>
    </source>
</evidence>
<dbReference type="InterPro" id="IPR005804">
    <property type="entry name" value="FA_desaturase_dom"/>
</dbReference>
<feature type="transmembrane region" description="Helical" evidence="13">
    <location>
        <begin position="12"/>
        <end position="35"/>
    </location>
</feature>
<keyword evidence="6 13" id="KW-1133">Transmembrane helix</keyword>
<keyword evidence="11" id="KW-0275">Fatty acid biosynthesis</keyword>
<evidence type="ECO:0000256" key="12">
    <source>
        <dbReference type="SAM" id="Coils"/>
    </source>
</evidence>
<dbReference type="Pfam" id="PF00487">
    <property type="entry name" value="FA_desaturase"/>
    <property type="match status" value="1"/>
</dbReference>
<evidence type="ECO:0000256" key="8">
    <source>
        <dbReference type="ARBA" id="ARBA00023004"/>
    </source>
</evidence>
<dbReference type="GO" id="GO:0016491">
    <property type="term" value="F:oxidoreductase activity"/>
    <property type="evidence" value="ECO:0007669"/>
    <property type="project" value="UniProtKB-KW"/>
</dbReference>
<keyword evidence="10 13" id="KW-0472">Membrane</keyword>
<gene>
    <name evidence="15" type="ORF">OKA05_05355</name>
</gene>
<dbReference type="RefSeq" id="WP_264486078.1">
    <property type="nucleotide sequence ID" value="NZ_JAPDDT010000002.1"/>
</dbReference>
<keyword evidence="3" id="KW-0444">Lipid biosynthesis</keyword>
<reference evidence="15 16" key="1">
    <citation type="submission" date="2022-10" db="EMBL/GenBank/DDBJ databases">
        <title>Luteolibacter arcticus strain CCTCC AB 2014275, whole genome shotgun sequencing project.</title>
        <authorList>
            <person name="Zhao G."/>
            <person name="Shen L."/>
        </authorList>
    </citation>
    <scope>NUCLEOTIDE SEQUENCE [LARGE SCALE GENOMIC DNA]</scope>
    <source>
        <strain evidence="15 16">CCTCC AB 2014275</strain>
    </source>
</reference>
<evidence type="ECO:0000256" key="6">
    <source>
        <dbReference type="ARBA" id="ARBA00022989"/>
    </source>
</evidence>